<sequence length="237" mass="27059">MDTVTPLKPGEDIRPHPTLVDVTQVLKRVYGLTECTLIELQGYDDKNYRVTVSNPQQNITNPHLTLQPNSLSLSVHFIFKITNSMDSRNPAQFDAHKELMLHLVTRGFRVQTPLRNLKGEYASLETFGSSQHMVRLLSYLEGDLLKTISLTNDIAYKLGQTVARLADSLTSFSHEFYTMYRSIWMLSELHRLSSFLFVLTEPSRVHTVESVLAKFQTQVMDRINSFQHGKTDSNVVV</sequence>
<protein>
    <submittedName>
        <fullName evidence="6">Hydroxylysine kinase</fullName>
    </submittedName>
</protein>
<dbReference type="PANTHER" id="PTHR21064">
    <property type="entry name" value="AMINOGLYCOSIDE PHOSPHOTRANSFERASE DOMAIN-CONTAINING PROTEIN-RELATED"/>
    <property type="match status" value="1"/>
</dbReference>
<accession>A0A8D8TNZ1</accession>
<dbReference type="SUPFAM" id="SSF56112">
    <property type="entry name" value="Protein kinase-like (PK-like)"/>
    <property type="match status" value="1"/>
</dbReference>
<evidence type="ECO:0000256" key="2">
    <source>
        <dbReference type="ARBA" id="ARBA00006219"/>
    </source>
</evidence>
<organism evidence="6">
    <name type="scientific">Cacopsylla melanoneura</name>
    <dbReference type="NCBI Taxonomy" id="428564"/>
    <lineage>
        <taxon>Eukaryota</taxon>
        <taxon>Metazoa</taxon>
        <taxon>Ecdysozoa</taxon>
        <taxon>Arthropoda</taxon>
        <taxon>Hexapoda</taxon>
        <taxon>Insecta</taxon>
        <taxon>Pterygota</taxon>
        <taxon>Neoptera</taxon>
        <taxon>Paraneoptera</taxon>
        <taxon>Hemiptera</taxon>
        <taxon>Sternorrhyncha</taxon>
        <taxon>Psylloidea</taxon>
        <taxon>Psyllidae</taxon>
        <taxon>Psyllinae</taxon>
        <taxon>Cacopsylla</taxon>
    </lineage>
</organism>
<dbReference type="PANTHER" id="PTHR21064:SF1">
    <property type="entry name" value="HYDROXYLYSINE KINASE"/>
    <property type="match status" value="1"/>
</dbReference>
<evidence type="ECO:0000256" key="1">
    <source>
        <dbReference type="ARBA" id="ARBA00004496"/>
    </source>
</evidence>
<evidence type="ECO:0000256" key="5">
    <source>
        <dbReference type="ARBA" id="ARBA00022777"/>
    </source>
</evidence>
<evidence type="ECO:0000256" key="3">
    <source>
        <dbReference type="ARBA" id="ARBA00022490"/>
    </source>
</evidence>
<evidence type="ECO:0000256" key="4">
    <source>
        <dbReference type="ARBA" id="ARBA00022679"/>
    </source>
</evidence>
<dbReference type="InterPro" id="IPR011009">
    <property type="entry name" value="Kinase-like_dom_sf"/>
</dbReference>
<dbReference type="EMBL" id="HBUF01292678">
    <property type="protein sequence ID" value="CAG6689527.1"/>
    <property type="molecule type" value="Transcribed_RNA"/>
</dbReference>
<keyword evidence="3" id="KW-0963">Cytoplasm</keyword>
<reference evidence="6" key="1">
    <citation type="submission" date="2021-05" db="EMBL/GenBank/DDBJ databases">
        <authorList>
            <person name="Alioto T."/>
            <person name="Alioto T."/>
            <person name="Gomez Garrido J."/>
        </authorList>
    </citation>
    <scope>NUCLEOTIDE SEQUENCE</scope>
</reference>
<name>A0A8D8TNZ1_9HEMI</name>
<dbReference type="GO" id="GO:0019202">
    <property type="term" value="F:amino acid kinase activity"/>
    <property type="evidence" value="ECO:0007669"/>
    <property type="project" value="TreeGrafter"/>
</dbReference>
<keyword evidence="5 6" id="KW-0418">Kinase</keyword>
<evidence type="ECO:0000313" key="6">
    <source>
        <dbReference type="EMBL" id="CAG6689527.1"/>
    </source>
</evidence>
<dbReference type="Gene3D" id="3.30.200.20">
    <property type="entry name" value="Phosphorylase Kinase, domain 1"/>
    <property type="match status" value="1"/>
</dbReference>
<dbReference type="GO" id="GO:0005737">
    <property type="term" value="C:cytoplasm"/>
    <property type="evidence" value="ECO:0007669"/>
    <property type="project" value="UniProtKB-SubCell"/>
</dbReference>
<dbReference type="AlphaFoldDB" id="A0A8D8TNZ1"/>
<dbReference type="InterPro" id="IPR050249">
    <property type="entry name" value="Pseudomonas-type_ThrB"/>
</dbReference>
<comment type="subcellular location">
    <subcellularLocation>
        <location evidence="1">Cytoplasm</location>
    </subcellularLocation>
</comment>
<keyword evidence="4" id="KW-0808">Transferase</keyword>
<comment type="similarity">
    <text evidence="2">Belongs to the aminoglycoside phosphotransferase family.</text>
</comment>
<proteinExistence type="inferred from homology"/>